<evidence type="ECO:0000313" key="1">
    <source>
        <dbReference type="EMBL" id="SFQ19501.1"/>
    </source>
</evidence>
<organism evidence="1 2">
    <name type="scientific">Hymenobacter arizonensis</name>
    <name type="common">Siccationidurans arizonensis</name>
    <dbReference type="NCBI Taxonomy" id="1227077"/>
    <lineage>
        <taxon>Bacteria</taxon>
        <taxon>Pseudomonadati</taxon>
        <taxon>Bacteroidota</taxon>
        <taxon>Cytophagia</taxon>
        <taxon>Cytophagales</taxon>
        <taxon>Hymenobacteraceae</taxon>
        <taxon>Hymenobacter</taxon>
    </lineage>
</organism>
<name>A0A1I5WIP8_HYMAR</name>
<reference evidence="2" key="1">
    <citation type="submission" date="2016-10" db="EMBL/GenBank/DDBJ databases">
        <authorList>
            <person name="Varghese N."/>
            <person name="Submissions S."/>
        </authorList>
    </citation>
    <scope>NUCLEOTIDE SEQUENCE [LARGE SCALE GENOMIC DNA]</scope>
    <source>
        <strain evidence="2">OR362-8,ATCC BAA-1266,JCM 13504</strain>
    </source>
</reference>
<dbReference type="Proteomes" id="UP000199029">
    <property type="component" value="Unassembled WGS sequence"/>
</dbReference>
<keyword evidence="2" id="KW-1185">Reference proteome</keyword>
<accession>A0A1I5WIP8</accession>
<evidence type="ECO:0000313" key="2">
    <source>
        <dbReference type="Proteomes" id="UP000199029"/>
    </source>
</evidence>
<sequence>MKKVFFSTALVLTLLGFWAFRPKVIAPAQYLMVIRELDRTDLSEQPKPALTVIEPDGTFKTEELPVIASNFPRKSINATIVKGTTVDSTSTRLRRFRYARNYIYQAEVRKLNELSAQGWSLVSTTQEGVSTRYLLRKE</sequence>
<dbReference type="RefSeq" id="WP_092670386.1">
    <property type="nucleotide sequence ID" value="NZ_FOXS01000002.1"/>
</dbReference>
<evidence type="ECO:0008006" key="3">
    <source>
        <dbReference type="Google" id="ProtNLM"/>
    </source>
</evidence>
<dbReference type="AlphaFoldDB" id="A0A1I5WIP8"/>
<proteinExistence type="predicted"/>
<gene>
    <name evidence="1" type="ORF">SAMN04515668_1339</name>
</gene>
<dbReference type="OrthoDB" id="884347at2"/>
<dbReference type="EMBL" id="FOXS01000002">
    <property type="protein sequence ID" value="SFQ19501.1"/>
    <property type="molecule type" value="Genomic_DNA"/>
</dbReference>
<protein>
    <recommendedName>
        <fullName evidence="3">DUF4177 domain-containing protein</fullName>
    </recommendedName>
</protein>